<evidence type="ECO:0000256" key="8">
    <source>
        <dbReference type="ARBA" id="ARBA00022763"/>
    </source>
</evidence>
<dbReference type="CDD" id="cd07901">
    <property type="entry name" value="Adenylation_DNA_ligase_Arch_LigB"/>
    <property type="match status" value="1"/>
</dbReference>
<evidence type="ECO:0000256" key="13">
    <source>
        <dbReference type="ARBA" id="ARBA00023306"/>
    </source>
</evidence>
<feature type="active site" description="N6-AMP-lysine intermediate" evidence="14">
    <location>
        <position position="248"/>
    </location>
</feature>
<dbReference type="PANTHER" id="PTHR45674:SF7">
    <property type="entry name" value="DNA LIGASE"/>
    <property type="match status" value="1"/>
</dbReference>
<sequence>MEYKNLAKLYNKLESTTKRLEKTDIIADFLKKTETELLPTVTLLLLGRVFPTWSEEELGIGPKLLMKAISIVTGASVDEIEEEIREQGDIGKASEVLFKRKSQLTFTPHPLTVEKVYNDLKKLAYITGKGAQSKKIDILIGILSLASPIEAKYITRTILEELRVGAGEGIISDAISLAFNIDKEIVERAYMLTNDLGMVAKVAKSEGEAGLRRLSLEPGRPVKPMLAQLAESIESAIEELGEALCETKYDGVRVQIHRKDDKILIFTRRLENISNAVPEIIKRVEKSLPQEDFIVEGEIIVNIEGRPGSFQYILQRVKRKYDIEEMITRIPLTLYLFDILYYRGPLIDEPFKERRKILESIIRPIDGKIELSRQLKVTTENIKDGISLFRESIKEGHEGIMIKDPNAPYIPGIRGKKMLKYKAEPETLDLVVIGGTYGKGKRAHLIGSYLLAARDDETGELKTVAHVATGLDDKTLKELTERLKEITIEEKGRKIRVKPEIIIEVAYSEIVKSPEYESGYSLRFPVVKRIRDDLSLEDVDTIKRIESLFKP</sequence>
<evidence type="ECO:0000259" key="16">
    <source>
        <dbReference type="PROSITE" id="PS50160"/>
    </source>
</evidence>
<dbReference type="InterPro" id="IPR012340">
    <property type="entry name" value="NA-bd_OB-fold"/>
</dbReference>
<dbReference type="Gene3D" id="1.10.3260.10">
    <property type="entry name" value="DNA ligase, ATP-dependent, N-terminal domain"/>
    <property type="match status" value="1"/>
</dbReference>
<comment type="cofactor">
    <cofactor evidence="14">
        <name>Mg(2+)</name>
        <dbReference type="ChEBI" id="CHEBI:18420"/>
    </cofactor>
</comment>
<dbReference type="PROSITE" id="PS00697">
    <property type="entry name" value="DNA_LIGASE_A1"/>
    <property type="match status" value="1"/>
</dbReference>
<dbReference type="Gene3D" id="2.40.50.140">
    <property type="entry name" value="Nucleic acid-binding proteins"/>
    <property type="match status" value="1"/>
</dbReference>
<dbReference type="EC" id="6.5.1.1" evidence="14"/>
<dbReference type="PANTHER" id="PTHR45674">
    <property type="entry name" value="DNA LIGASE 1/3 FAMILY MEMBER"/>
    <property type="match status" value="1"/>
</dbReference>
<dbReference type="InterPro" id="IPR022865">
    <property type="entry name" value="DNA_ligae_ATP-dep_bac/arc"/>
</dbReference>
<dbReference type="GO" id="GO:0006273">
    <property type="term" value="P:lagging strand elongation"/>
    <property type="evidence" value="ECO:0007669"/>
    <property type="project" value="TreeGrafter"/>
</dbReference>
<dbReference type="GO" id="GO:0046872">
    <property type="term" value="F:metal ion binding"/>
    <property type="evidence" value="ECO:0007669"/>
    <property type="project" value="UniProtKB-KW"/>
</dbReference>
<dbReference type="InterPro" id="IPR016059">
    <property type="entry name" value="DNA_ligase_ATP-dep_CS"/>
</dbReference>
<keyword evidence="18" id="KW-1185">Reference proteome</keyword>
<evidence type="ECO:0000256" key="4">
    <source>
        <dbReference type="ARBA" id="ARBA00022618"/>
    </source>
</evidence>
<keyword evidence="13 14" id="KW-0131">Cell cycle</keyword>
<dbReference type="Pfam" id="PF01068">
    <property type="entry name" value="DNA_ligase_A_M"/>
    <property type="match status" value="1"/>
</dbReference>
<evidence type="ECO:0000256" key="12">
    <source>
        <dbReference type="ARBA" id="ARBA00023204"/>
    </source>
</evidence>
<feature type="binding site" evidence="14">
    <location>
        <position position="268"/>
    </location>
    <ligand>
        <name>ATP</name>
        <dbReference type="ChEBI" id="CHEBI:30616"/>
    </ligand>
</feature>
<dbReference type="GO" id="GO:0003910">
    <property type="term" value="F:DNA ligase (ATP) activity"/>
    <property type="evidence" value="ECO:0007669"/>
    <property type="project" value="UniProtKB-UniRule"/>
</dbReference>
<dbReference type="SUPFAM" id="SSF50249">
    <property type="entry name" value="Nucleic acid-binding proteins"/>
    <property type="match status" value="1"/>
</dbReference>
<comment type="catalytic activity">
    <reaction evidence="14">
        <text>ATP + (deoxyribonucleotide)n-3'-hydroxyl + 5'-phospho-(deoxyribonucleotide)m = (deoxyribonucleotide)n+m + AMP + diphosphate.</text>
        <dbReference type="EC" id="6.5.1.1"/>
    </reaction>
</comment>
<dbReference type="SUPFAM" id="SSF56091">
    <property type="entry name" value="DNA ligase/mRNA capping enzyme, catalytic domain"/>
    <property type="match status" value="1"/>
</dbReference>
<dbReference type="InterPro" id="IPR012309">
    <property type="entry name" value="DNA_ligase_ATP-dep_C"/>
</dbReference>
<keyword evidence="12 14" id="KW-0234">DNA repair</keyword>
<feature type="binding site" evidence="14">
    <location>
        <position position="253"/>
    </location>
    <ligand>
        <name>ATP</name>
        <dbReference type="ChEBI" id="CHEBI:30616"/>
    </ligand>
</feature>
<evidence type="ECO:0000256" key="15">
    <source>
        <dbReference type="RuleBase" id="RU004196"/>
    </source>
</evidence>
<comment type="function">
    <text evidence="14">DNA ligase that seals nicks in double-stranded DNA during DNA replication, DNA recombination and DNA repair.</text>
</comment>
<organism evidence="17 18">
    <name type="scientific">Methanothermobacter tenebrarum</name>
    <dbReference type="NCBI Taxonomy" id="680118"/>
    <lineage>
        <taxon>Archaea</taxon>
        <taxon>Methanobacteriati</taxon>
        <taxon>Methanobacteriota</taxon>
        <taxon>Methanomada group</taxon>
        <taxon>Methanobacteria</taxon>
        <taxon>Methanobacteriales</taxon>
        <taxon>Methanobacteriaceae</taxon>
        <taxon>Methanothermobacter</taxon>
    </lineage>
</organism>
<dbReference type="GO" id="GO:0005524">
    <property type="term" value="F:ATP binding"/>
    <property type="evidence" value="ECO:0007669"/>
    <property type="project" value="UniProtKB-UniRule"/>
</dbReference>
<evidence type="ECO:0000256" key="6">
    <source>
        <dbReference type="ARBA" id="ARBA00022723"/>
    </source>
</evidence>
<keyword evidence="3 14" id="KW-0436">Ligase</keyword>
<keyword evidence="9 14" id="KW-0067">ATP-binding</keyword>
<dbReference type="RefSeq" id="WP_112093281.1">
    <property type="nucleotide sequence ID" value="NZ_QLOE01000001.1"/>
</dbReference>
<dbReference type="OrthoDB" id="31274at2157"/>
<keyword evidence="10 14" id="KW-0460">Magnesium</keyword>
<dbReference type="AlphaFoldDB" id="A0A328PF92"/>
<feature type="binding site" evidence="14">
    <location>
        <position position="298"/>
    </location>
    <ligand>
        <name>ATP</name>
        <dbReference type="ChEBI" id="CHEBI:30616"/>
    </ligand>
</feature>
<dbReference type="GO" id="GO:0003677">
    <property type="term" value="F:DNA binding"/>
    <property type="evidence" value="ECO:0007669"/>
    <property type="project" value="InterPro"/>
</dbReference>
<dbReference type="GO" id="GO:0006310">
    <property type="term" value="P:DNA recombination"/>
    <property type="evidence" value="ECO:0007669"/>
    <property type="project" value="UniProtKB-UniRule"/>
</dbReference>
<dbReference type="Proteomes" id="UP000249782">
    <property type="component" value="Unassembled WGS sequence"/>
</dbReference>
<keyword evidence="7 14" id="KW-0547">Nucleotide-binding</keyword>
<protein>
    <recommendedName>
        <fullName evidence="2 14">DNA ligase</fullName>
        <ecNumber evidence="14">6.5.1.1</ecNumber>
    </recommendedName>
    <alternativeName>
        <fullName evidence="14">Polydeoxyribonucleotide synthase [ATP]</fullName>
    </alternativeName>
</protein>
<evidence type="ECO:0000256" key="3">
    <source>
        <dbReference type="ARBA" id="ARBA00022598"/>
    </source>
</evidence>
<reference evidence="17 18" key="1">
    <citation type="submission" date="2018-06" db="EMBL/GenBank/DDBJ databases">
        <title>Draft genome sequence of hyperthermophilic methanogen Methanothermobacter tenebrarum sp. MCM-B 1447.</title>
        <authorList>
            <person name="Pore S.D."/>
            <person name="Dagar S."/>
            <person name="Dhakephalkar P.K."/>
        </authorList>
    </citation>
    <scope>NUCLEOTIDE SEQUENCE [LARGE SCALE GENOMIC DNA]</scope>
    <source>
        <strain evidence="17 18">MCM B 1447</strain>
    </source>
</reference>
<dbReference type="InterPro" id="IPR012308">
    <property type="entry name" value="DNA_ligase_ATP-dep_N"/>
</dbReference>
<dbReference type="InterPro" id="IPR000977">
    <property type="entry name" value="DNA_ligase_ATP-dep"/>
</dbReference>
<evidence type="ECO:0000256" key="2">
    <source>
        <dbReference type="ARBA" id="ARBA00013308"/>
    </source>
</evidence>
<keyword evidence="11 14" id="KW-0233">DNA recombination</keyword>
<dbReference type="GO" id="GO:0071897">
    <property type="term" value="P:DNA biosynthetic process"/>
    <property type="evidence" value="ECO:0007669"/>
    <property type="project" value="InterPro"/>
</dbReference>
<feature type="binding site" evidence="14">
    <location>
        <position position="246"/>
    </location>
    <ligand>
        <name>ATP</name>
        <dbReference type="ChEBI" id="CHEBI:30616"/>
    </ligand>
</feature>
<dbReference type="CDD" id="cd07972">
    <property type="entry name" value="OBF_DNA_ligase_Arch_LigB"/>
    <property type="match status" value="1"/>
</dbReference>
<evidence type="ECO:0000256" key="9">
    <source>
        <dbReference type="ARBA" id="ARBA00022840"/>
    </source>
</evidence>
<evidence type="ECO:0000256" key="7">
    <source>
        <dbReference type="ARBA" id="ARBA00022741"/>
    </source>
</evidence>
<evidence type="ECO:0000256" key="1">
    <source>
        <dbReference type="ARBA" id="ARBA00007572"/>
    </source>
</evidence>
<keyword evidence="8 14" id="KW-0227">DNA damage</keyword>
<dbReference type="EMBL" id="QLOE01000001">
    <property type="protein sequence ID" value="RAO79971.1"/>
    <property type="molecule type" value="Genomic_DNA"/>
</dbReference>
<evidence type="ECO:0000313" key="18">
    <source>
        <dbReference type="Proteomes" id="UP000249782"/>
    </source>
</evidence>
<dbReference type="Gene3D" id="3.30.470.30">
    <property type="entry name" value="DNA ligase/mRNA capping enzyme"/>
    <property type="match status" value="1"/>
</dbReference>
<dbReference type="GO" id="GO:0006281">
    <property type="term" value="P:DNA repair"/>
    <property type="evidence" value="ECO:0007669"/>
    <property type="project" value="UniProtKB-UniRule"/>
</dbReference>
<dbReference type="FunFam" id="1.10.3260.10:FF:000007">
    <property type="entry name" value="DNA ligase"/>
    <property type="match status" value="1"/>
</dbReference>
<comment type="caution">
    <text evidence="17">The sequence shown here is derived from an EMBL/GenBank/DDBJ whole genome shotgun (WGS) entry which is preliminary data.</text>
</comment>
<dbReference type="PROSITE" id="PS00333">
    <property type="entry name" value="DNA_LIGASE_A2"/>
    <property type="match status" value="1"/>
</dbReference>
<keyword evidence="5 14" id="KW-0235">DNA replication</keyword>
<dbReference type="Pfam" id="PF04675">
    <property type="entry name" value="DNA_ligase_A_N"/>
    <property type="match status" value="1"/>
</dbReference>
<evidence type="ECO:0000256" key="5">
    <source>
        <dbReference type="ARBA" id="ARBA00022705"/>
    </source>
</evidence>
<dbReference type="PROSITE" id="PS50160">
    <property type="entry name" value="DNA_LIGASE_A3"/>
    <property type="match status" value="1"/>
</dbReference>
<dbReference type="Pfam" id="PF04679">
    <property type="entry name" value="DNA_ligase_A_C"/>
    <property type="match status" value="1"/>
</dbReference>
<proteinExistence type="inferred from homology"/>
<feature type="domain" description="ATP-dependent DNA ligase family profile" evidence="16">
    <location>
        <begin position="325"/>
        <end position="455"/>
    </location>
</feature>
<name>A0A328PF92_9EURY</name>
<dbReference type="InterPro" id="IPR036599">
    <property type="entry name" value="DNA_ligase_N_sf"/>
</dbReference>
<evidence type="ECO:0000256" key="11">
    <source>
        <dbReference type="ARBA" id="ARBA00023172"/>
    </source>
</evidence>
<dbReference type="GO" id="GO:0051301">
    <property type="term" value="P:cell division"/>
    <property type="evidence" value="ECO:0007669"/>
    <property type="project" value="UniProtKB-KW"/>
</dbReference>
<keyword evidence="4 14" id="KW-0132">Cell division</keyword>
<dbReference type="NCBIfam" id="TIGR00574">
    <property type="entry name" value="dnl1"/>
    <property type="match status" value="1"/>
</dbReference>
<dbReference type="SUPFAM" id="SSF117018">
    <property type="entry name" value="ATP-dependent DNA ligase DNA-binding domain"/>
    <property type="match status" value="1"/>
</dbReference>
<evidence type="ECO:0000256" key="10">
    <source>
        <dbReference type="ARBA" id="ARBA00022842"/>
    </source>
</evidence>
<keyword evidence="6 14" id="KW-0479">Metal-binding</keyword>
<dbReference type="InterPro" id="IPR050191">
    <property type="entry name" value="ATP-dep_DNA_ligase"/>
</dbReference>
<accession>A0A328PF92</accession>
<dbReference type="HAMAP" id="MF_00407">
    <property type="entry name" value="DNA_ligase"/>
    <property type="match status" value="1"/>
</dbReference>
<gene>
    <name evidence="14" type="primary">lig</name>
    <name evidence="17" type="ORF">DPC56_00310</name>
</gene>
<feature type="binding site" evidence="14">
    <location>
        <position position="337"/>
    </location>
    <ligand>
        <name>ATP</name>
        <dbReference type="ChEBI" id="CHEBI:30616"/>
    </ligand>
</feature>
<comment type="similarity">
    <text evidence="1 14 15">Belongs to the ATP-dependent DNA ligase family.</text>
</comment>
<feature type="binding site" evidence="14">
    <location>
        <position position="414"/>
    </location>
    <ligand>
        <name>ATP</name>
        <dbReference type="ChEBI" id="CHEBI:30616"/>
    </ligand>
</feature>
<feature type="binding site" evidence="14">
    <location>
        <position position="420"/>
    </location>
    <ligand>
        <name>ATP</name>
        <dbReference type="ChEBI" id="CHEBI:30616"/>
    </ligand>
</feature>
<evidence type="ECO:0000256" key="14">
    <source>
        <dbReference type="HAMAP-Rule" id="MF_00407"/>
    </source>
</evidence>
<dbReference type="InterPro" id="IPR012310">
    <property type="entry name" value="DNA_ligase_ATP-dep_cent"/>
</dbReference>
<evidence type="ECO:0000313" key="17">
    <source>
        <dbReference type="EMBL" id="RAO79971.1"/>
    </source>
</evidence>